<evidence type="ECO:0000256" key="1">
    <source>
        <dbReference type="SAM" id="Phobius"/>
    </source>
</evidence>
<dbReference type="AlphaFoldDB" id="A3K215"/>
<comment type="caution">
    <text evidence="2">The sequence shown here is derived from an EMBL/GenBank/DDBJ whole genome shotgun (WGS) entry which is preliminary data.</text>
</comment>
<keyword evidence="1" id="KW-0472">Membrane</keyword>
<sequence>MRCGRCYAPTPFYNHSWFNYVLVAMCIVLLALAAIGFVATMLEPSDVAAAYPISKKTGKIMSAQPSMNMIASTARPLSG</sequence>
<name>A3K215_SAGS3</name>
<gene>
    <name evidence="2" type="ORF">SSE37_04925</name>
</gene>
<protein>
    <submittedName>
        <fullName evidence="2">Uncharacterized protein</fullName>
    </submittedName>
</protein>
<reference evidence="2 3" key="1">
    <citation type="submission" date="2006-06" db="EMBL/GenBank/DDBJ databases">
        <authorList>
            <person name="Moran M.A."/>
            <person name="Ferriera S."/>
            <person name="Johnson J."/>
            <person name="Kravitz S."/>
            <person name="Beeson K."/>
            <person name="Sutton G."/>
            <person name="Rogers Y.-H."/>
            <person name="Friedman R."/>
            <person name="Frazier M."/>
            <person name="Venter J.C."/>
        </authorList>
    </citation>
    <scope>NUCLEOTIDE SEQUENCE [LARGE SCALE GENOMIC DNA]</scope>
    <source>
        <strain evidence="2 3">E-37</strain>
    </source>
</reference>
<proteinExistence type="predicted"/>
<accession>A3K215</accession>
<organism evidence="2 3">
    <name type="scientific">Sagittula stellata (strain ATCC 700073 / DSM 11524 / E-37)</name>
    <dbReference type="NCBI Taxonomy" id="388399"/>
    <lineage>
        <taxon>Bacteria</taxon>
        <taxon>Pseudomonadati</taxon>
        <taxon>Pseudomonadota</taxon>
        <taxon>Alphaproteobacteria</taxon>
        <taxon>Rhodobacterales</taxon>
        <taxon>Roseobacteraceae</taxon>
        <taxon>Sagittula</taxon>
    </lineage>
</organism>
<keyword evidence="1" id="KW-1133">Transmembrane helix</keyword>
<evidence type="ECO:0000313" key="2">
    <source>
        <dbReference type="EMBL" id="EBA08961.1"/>
    </source>
</evidence>
<dbReference type="Proteomes" id="UP000005713">
    <property type="component" value="Unassembled WGS sequence"/>
</dbReference>
<keyword evidence="3" id="KW-1185">Reference proteome</keyword>
<evidence type="ECO:0000313" key="3">
    <source>
        <dbReference type="Proteomes" id="UP000005713"/>
    </source>
</evidence>
<feature type="transmembrane region" description="Helical" evidence="1">
    <location>
        <begin position="17"/>
        <end position="39"/>
    </location>
</feature>
<dbReference type="EMBL" id="AAYA01000004">
    <property type="protein sequence ID" value="EBA08961.1"/>
    <property type="molecule type" value="Genomic_DNA"/>
</dbReference>
<keyword evidence="1" id="KW-0812">Transmembrane</keyword>